<dbReference type="PANTHER" id="PTHR46373:SF5">
    <property type="entry name" value="RWP-RK DOMAIN PROTEIN"/>
    <property type="match status" value="1"/>
</dbReference>
<evidence type="ECO:0000256" key="2">
    <source>
        <dbReference type="ARBA" id="ARBA00023015"/>
    </source>
</evidence>
<reference evidence="9" key="1">
    <citation type="submission" date="2025-08" db="UniProtKB">
        <authorList>
            <consortium name="RefSeq"/>
        </authorList>
    </citation>
    <scope>IDENTIFICATION</scope>
</reference>
<protein>
    <submittedName>
        <fullName evidence="9">Uncharacterized protein LOC105038636</fullName>
    </submittedName>
</protein>
<evidence type="ECO:0000256" key="1">
    <source>
        <dbReference type="ARBA" id="ARBA00004049"/>
    </source>
</evidence>
<dbReference type="RefSeq" id="XP_010912806.1">
    <property type="nucleotide sequence ID" value="XM_010914504.3"/>
</dbReference>
<dbReference type="PROSITE" id="PS51519">
    <property type="entry name" value="RWP_RK"/>
    <property type="match status" value="1"/>
</dbReference>
<keyword evidence="4" id="KW-0238">DNA-binding</keyword>
<evidence type="ECO:0000313" key="9">
    <source>
        <dbReference type="RefSeq" id="XP_010912806.1"/>
    </source>
</evidence>
<proteinExistence type="predicted"/>
<dbReference type="Proteomes" id="UP000504607">
    <property type="component" value="Chromosome 2"/>
</dbReference>
<dbReference type="InterPro" id="IPR003035">
    <property type="entry name" value="RWP-RK_dom"/>
</dbReference>
<keyword evidence="5" id="KW-0804">Transcription</keyword>
<dbReference type="PANTHER" id="PTHR46373">
    <property type="entry name" value="PROTEIN RKD4"/>
    <property type="match status" value="1"/>
</dbReference>
<name>A0A6I9QNL9_ELAGV</name>
<evidence type="ECO:0000256" key="3">
    <source>
        <dbReference type="ARBA" id="ARBA00023054"/>
    </source>
</evidence>
<evidence type="ECO:0000259" key="7">
    <source>
        <dbReference type="PROSITE" id="PS51519"/>
    </source>
</evidence>
<dbReference type="Pfam" id="PF02042">
    <property type="entry name" value="RWP-RK"/>
    <property type="match status" value="1"/>
</dbReference>
<dbReference type="GeneID" id="105038636"/>
<organism evidence="8 9">
    <name type="scientific">Elaeis guineensis var. tenera</name>
    <name type="common">Oil palm</name>
    <dbReference type="NCBI Taxonomy" id="51953"/>
    <lineage>
        <taxon>Eukaryota</taxon>
        <taxon>Viridiplantae</taxon>
        <taxon>Streptophyta</taxon>
        <taxon>Embryophyta</taxon>
        <taxon>Tracheophyta</taxon>
        <taxon>Spermatophyta</taxon>
        <taxon>Magnoliopsida</taxon>
        <taxon>Liliopsida</taxon>
        <taxon>Arecaceae</taxon>
        <taxon>Arecoideae</taxon>
        <taxon>Cocoseae</taxon>
        <taxon>Elaeidinae</taxon>
        <taxon>Elaeis</taxon>
    </lineage>
</organism>
<feature type="domain" description="RWP-RK" evidence="7">
    <location>
        <begin position="245"/>
        <end position="327"/>
    </location>
</feature>
<dbReference type="KEGG" id="egu:105038636"/>
<comment type="function">
    <text evidence="1">Putative transcription factor.</text>
</comment>
<dbReference type="OrthoDB" id="6270329at2759"/>
<evidence type="ECO:0000256" key="4">
    <source>
        <dbReference type="ARBA" id="ARBA00023125"/>
    </source>
</evidence>
<keyword evidence="2" id="KW-0805">Transcription regulation</keyword>
<dbReference type="GO" id="GO:0003677">
    <property type="term" value="F:DNA binding"/>
    <property type="evidence" value="ECO:0007669"/>
    <property type="project" value="UniProtKB-KW"/>
</dbReference>
<evidence type="ECO:0000313" key="8">
    <source>
        <dbReference type="Proteomes" id="UP000504607"/>
    </source>
</evidence>
<accession>A0A6I9QNL9</accession>
<dbReference type="InterPro" id="IPR044607">
    <property type="entry name" value="RKD-like"/>
</dbReference>
<sequence>MDRFQPFDSLPNSTEFHSRDDDVLQFLEFSDPDYGQPLALPAPPNDEATMELPDMIQDASFWDFDVQQPVNKQFVLADHGVGNFEAIPPVNHEIPATSTPHPQVPPSTIDCSGCQVLREVVHSNGSQNLKLSVHGGPGTFYHAILDVYHNIHGFPPAAEQSYIDLRTRSFDWVKNFLINYGLLRVHDNYVILQDTLSVFYDALCANMRYVAASTDTVNVSTSPESGLCQSRPVEVDCSHPVRTLKTGIAAQRERTGSMQLRDLIDYFHLPIADAAKELGICTTALKKICRKHGMPRWPHRKIKSIDKRISTLRRGLHPEADEGATRTQVEIERLKVQKARICAALPP</sequence>
<keyword evidence="6" id="KW-0539">Nucleus</keyword>
<dbReference type="AlphaFoldDB" id="A0A6I9QNL9"/>
<dbReference type="InParanoid" id="A0A6I9QNL9"/>
<keyword evidence="3" id="KW-0175">Coiled coil</keyword>
<keyword evidence="8" id="KW-1185">Reference proteome</keyword>
<dbReference type="GO" id="GO:0003700">
    <property type="term" value="F:DNA-binding transcription factor activity"/>
    <property type="evidence" value="ECO:0007669"/>
    <property type="project" value="InterPro"/>
</dbReference>
<gene>
    <name evidence="9" type="primary">LOC105038636</name>
</gene>
<evidence type="ECO:0000256" key="6">
    <source>
        <dbReference type="ARBA" id="ARBA00023242"/>
    </source>
</evidence>
<evidence type="ECO:0000256" key="5">
    <source>
        <dbReference type="ARBA" id="ARBA00023163"/>
    </source>
</evidence>